<keyword evidence="2" id="KW-1185">Reference proteome</keyword>
<evidence type="ECO:0000313" key="2">
    <source>
        <dbReference type="Proteomes" id="UP001054945"/>
    </source>
</evidence>
<dbReference type="EMBL" id="BPLR01006560">
    <property type="protein sequence ID" value="GIY10762.1"/>
    <property type="molecule type" value="Genomic_DNA"/>
</dbReference>
<accession>A0AAV4QND3</accession>
<gene>
    <name evidence="1" type="ORF">CEXT_639481</name>
</gene>
<sequence length="122" mass="14237">MSHFCLAEKKISPIRENILFCRKCSHHYVECARTNEEFVRKLGFLTFVNLQTIHLRKEHLIRETTGDQHRNQQLGNRVGNIQMRNYAGDLLPPLQNACPILFSTRGQRCASDIVFPLESLKW</sequence>
<organism evidence="1 2">
    <name type="scientific">Caerostris extrusa</name>
    <name type="common">Bark spider</name>
    <name type="synonym">Caerostris bankana</name>
    <dbReference type="NCBI Taxonomy" id="172846"/>
    <lineage>
        <taxon>Eukaryota</taxon>
        <taxon>Metazoa</taxon>
        <taxon>Ecdysozoa</taxon>
        <taxon>Arthropoda</taxon>
        <taxon>Chelicerata</taxon>
        <taxon>Arachnida</taxon>
        <taxon>Araneae</taxon>
        <taxon>Araneomorphae</taxon>
        <taxon>Entelegynae</taxon>
        <taxon>Araneoidea</taxon>
        <taxon>Araneidae</taxon>
        <taxon>Caerostris</taxon>
    </lineage>
</organism>
<comment type="caution">
    <text evidence="1">The sequence shown here is derived from an EMBL/GenBank/DDBJ whole genome shotgun (WGS) entry which is preliminary data.</text>
</comment>
<name>A0AAV4QND3_CAEEX</name>
<dbReference type="AlphaFoldDB" id="A0AAV4QND3"/>
<reference evidence="1 2" key="1">
    <citation type="submission" date="2021-06" db="EMBL/GenBank/DDBJ databases">
        <title>Caerostris extrusa draft genome.</title>
        <authorList>
            <person name="Kono N."/>
            <person name="Arakawa K."/>
        </authorList>
    </citation>
    <scope>NUCLEOTIDE SEQUENCE [LARGE SCALE GENOMIC DNA]</scope>
</reference>
<dbReference type="Proteomes" id="UP001054945">
    <property type="component" value="Unassembled WGS sequence"/>
</dbReference>
<proteinExistence type="predicted"/>
<protein>
    <submittedName>
        <fullName evidence="1">Uncharacterized protein</fullName>
    </submittedName>
</protein>
<evidence type="ECO:0000313" key="1">
    <source>
        <dbReference type="EMBL" id="GIY10762.1"/>
    </source>
</evidence>